<dbReference type="PROSITE" id="PS00041">
    <property type="entry name" value="HTH_ARAC_FAMILY_1"/>
    <property type="match status" value="1"/>
</dbReference>
<evidence type="ECO:0000313" key="5">
    <source>
        <dbReference type="EMBL" id="EIT70783.1"/>
    </source>
</evidence>
<protein>
    <recommendedName>
        <fullName evidence="4">HTH araC/xylS-type domain-containing protein</fullName>
    </recommendedName>
</protein>
<dbReference type="InterPro" id="IPR002818">
    <property type="entry name" value="DJ-1/PfpI"/>
</dbReference>
<dbReference type="InterPro" id="IPR050204">
    <property type="entry name" value="AraC_XylS_family_regulators"/>
</dbReference>
<dbReference type="OrthoDB" id="9803764at2"/>
<evidence type="ECO:0000256" key="3">
    <source>
        <dbReference type="ARBA" id="ARBA00023163"/>
    </source>
</evidence>
<dbReference type="STRING" id="1172194.WQQ_09200"/>
<organism evidence="5 6">
    <name type="scientific">Hydrocarboniphaga effusa AP103</name>
    <dbReference type="NCBI Taxonomy" id="1172194"/>
    <lineage>
        <taxon>Bacteria</taxon>
        <taxon>Pseudomonadati</taxon>
        <taxon>Pseudomonadota</taxon>
        <taxon>Gammaproteobacteria</taxon>
        <taxon>Nevskiales</taxon>
        <taxon>Nevskiaceae</taxon>
        <taxon>Hydrocarboniphaga</taxon>
    </lineage>
</organism>
<dbReference type="EMBL" id="AKGD01000001">
    <property type="protein sequence ID" value="EIT70783.1"/>
    <property type="molecule type" value="Genomic_DNA"/>
</dbReference>
<dbReference type="RefSeq" id="WP_007183876.1">
    <property type="nucleotide sequence ID" value="NZ_AKGD01000001.1"/>
</dbReference>
<accession>I8TA77</accession>
<dbReference type="SMART" id="SM00342">
    <property type="entry name" value="HTH_ARAC"/>
    <property type="match status" value="1"/>
</dbReference>
<keyword evidence="6" id="KW-1185">Reference proteome</keyword>
<dbReference type="InterPro" id="IPR020449">
    <property type="entry name" value="Tscrpt_reg_AraC-type_HTH"/>
</dbReference>
<dbReference type="GO" id="GO:0043565">
    <property type="term" value="F:sequence-specific DNA binding"/>
    <property type="evidence" value="ECO:0007669"/>
    <property type="project" value="InterPro"/>
</dbReference>
<keyword evidence="3" id="KW-0804">Transcription</keyword>
<reference evidence="5 6" key="1">
    <citation type="journal article" date="2012" name="J. Bacteriol.">
        <title>Genome Sequence of n-Alkane-Degrading Hydrocarboniphaga effusa Strain AP103T (ATCC BAA-332T).</title>
        <authorList>
            <person name="Chang H.K."/>
            <person name="Zylstra G.J."/>
            <person name="Chae J.C."/>
        </authorList>
    </citation>
    <scope>NUCLEOTIDE SEQUENCE [LARGE SCALE GENOMIC DNA]</scope>
    <source>
        <strain evidence="5 6">AP103</strain>
    </source>
</reference>
<dbReference type="InterPro" id="IPR018062">
    <property type="entry name" value="HTH_AraC-typ_CS"/>
</dbReference>
<dbReference type="Gene3D" id="1.10.10.60">
    <property type="entry name" value="Homeodomain-like"/>
    <property type="match status" value="1"/>
</dbReference>
<dbReference type="PRINTS" id="PR00032">
    <property type="entry name" value="HTHARAC"/>
</dbReference>
<dbReference type="PROSITE" id="PS01124">
    <property type="entry name" value="HTH_ARAC_FAMILY_2"/>
    <property type="match status" value="1"/>
</dbReference>
<proteinExistence type="predicted"/>
<keyword evidence="1" id="KW-0805">Transcription regulation</keyword>
<gene>
    <name evidence="5" type="ORF">WQQ_09200</name>
</gene>
<dbReference type="SUPFAM" id="SSF46689">
    <property type="entry name" value="Homeodomain-like"/>
    <property type="match status" value="2"/>
</dbReference>
<evidence type="ECO:0000256" key="1">
    <source>
        <dbReference type="ARBA" id="ARBA00023015"/>
    </source>
</evidence>
<dbReference type="Proteomes" id="UP000003704">
    <property type="component" value="Unassembled WGS sequence"/>
</dbReference>
<name>I8TA77_9GAMM</name>
<dbReference type="SUPFAM" id="SSF52317">
    <property type="entry name" value="Class I glutamine amidotransferase-like"/>
    <property type="match status" value="1"/>
</dbReference>
<evidence type="ECO:0000256" key="2">
    <source>
        <dbReference type="ARBA" id="ARBA00023125"/>
    </source>
</evidence>
<evidence type="ECO:0000313" key="6">
    <source>
        <dbReference type="Proteomes" id="UP000003704"/>
    </source>
</evidence>
<comment type="caution">
    <text evidence="5">The sequence shown here is derived from an EMBL/GenBank/DDBJ whole genome shotgun (WGS) entry which is preliminary data.</text>
</comment>
<evidence type="ECO:0000259" key="4">
    <source>
        <dbReference type="PROSITE" id="PS01124"/>
    </source>
</evidence>
<dbReference type="InterPro" id="IPR029062">
    <property type="entry name" value="Class_I_gatase-like"/>
</dbReference>
<dbReference type="Gene3D" id="3.40.50.880">
    <property type="match status" value="1"/>
</dbReference>
<keyword evidence="2" id="KW-0238">DNA-binding</keyword>
<dbReference type="InterPro" id="IPR018060">
    <property type="entry name" value="HTH_AraC"/>
</dbReference>
<feature type="domain" description="HTH araC/xylS-type" evidence="4">
    <location>
        <begin position="239"/>
        <end position="337"/>
    </location>
</feature>
<dbReference type="PANTHER" id="PTHR46796">
    <property type="entry name" value="HTH-TYPE TRANSCRIPTIONAL ACTIVATOR RHAS-RELATED"/>
    <property type="match status" value="1"/>
</dbReference>
<sequence length="339" mass="37094">MSRSVAILIPPRAELSSVALATDLLQLANRYSCKRTGELRERPTRQAKAPLRTRWLSLDGAPVRLASGAALNVDGAIGNTSSASYDAVLVAAFETRGARDWINTLGMLSPVVDWLRLQAKRETWIAACGGSIGLLADAGLLDGKPACVPWWLEAAFHRRYPAAALQRSTALTHAPGVLCAGPMSAWPALALRLLREITSPNTADWVEKTTLIDATAPASPEALQLHGLVETASLDPLVARAQYWLQQRYSEPVRLDELAASLAVSARTLLRRFRQSTGLAPQAYLQRLRMESARRMLDRTTLPVEQIGRQVGYDDPAFFARLFKRESGMTPSGWRSRAS</sequence>
<dbReference type="Pfam" id="PF12833">
    <property type="entry name" value="HTH_18"/>
    <property type="match status" value="1"/>
</dbReference>
<dbReference type="Pfam" id="PF01965">
    <property type="entry name" value="DJ-1_PfpI"/>
    <property type="match status" value="1"/>
</dbReference>
<dbReference type="GO" id="GO:0003700">
    <property type="term" value="F:DNA-binding transcription factor activity"/>
    <property type="evidence" value="ECO:0007669"/>
    <property type="project" value="InterPro"/>
</dbReference>
<dbReference type="AlphaFoldDB" id="I8TA77"/>
<dbReference type="InterPro" id="IPR009057">
    <property type="entry name" value="Homeodomain-like_sf"/>
</dbReference>